<dbReference type="EMBL" id="AECS01000043">
    <property type="protein sequence ID" value="EFQ03444.1"/>
    <property type="molecule type" value="Genomic_DNA"/>
</dbReference>
<protein>
    <submittedName>
        <fullName evidence="1">Uncharacterized protein</fullName>
    </submittedName>
</protein>
<evidence type="ECO:0000313" key="1">
    <source>
        <dbReference type="EMBL" id="EFQ03444.1"/>
    </source>
</evidence>
<accession>E2ZE64</accession>
<sequence>MENYDTGAEHVFPSPYGVTVIKSSLNGTTIKYGFAMFPSPYGVTVIKSKGFNCQI</sequence>
<evidence type="ECO:0000313" key="2">
    <source>
        <dbReference type="Proteomes" id="UP000003195"/>
    </source>
</evidence>
<gene>
    <name evidence="1" type="ORF">HMPREF9429_01766</name>
</gene>
<reference evidence="1 2" key="1">
    <citation type="submission" date="2010-08" db="EMBL/GenBank/DDBJ databases">
        <authorList>
            <person name="Weinstock G."/>
            <person name="Sodergren E."/>
            <person name="Clifton S."/>
            <person name="Fulton L."/>
            <person name="Fulton B."/>
            <person name="Courtney L."/>
            <person name="Fronick C."/>
            <person name="Harrison M."/>
            <person name="Strong C."/>
            <person name="Farmer C."/>
            <person name="Delahaunty K."/>
            <person name="Markovic C."/>
            <person name="Hall O."/>
            <person name="Minx P."/>
            <person name="Tomlinson C."/>
            <person name="Mitreva M."/>
            <person name="Hou S."/>
            <person name="Chen J."/>
            <person name="Wollam A."/>
            <person name="Pepin K.H."/>
            <person name="Johnson M."/>
            <person name="Bhonagiri V."/>
            <person name="Zhang X."/>
            <person name="Suruliraj S."/>
            <person name="Warren W."/>
            <person name="Chinwalla A."/>
            <person name="Mardis E.R."/>
            <person name="Wilson R.K."/>
        </authorList>
    </citation>
    <scope>NUCLEOTIDE SEQUENCE [LARGE SCALE GENOMIC DNA]</scope>
    <source>
        <strain evidence="1 2">F0359</strain>
    </source>
</reference>
<dbReference type="HOGENOM" id="CLU_3027003_0_0_9"/>
<dbReference type="AlphaFoldDB" id="E2ZE64"/>
<dbReference type="Proteomes" id="UP000003195">
    <property type="component" value="Unassembled WGS sequence"/>
</dbReference>
<organism evidence="1 2">
    <name type="scientific">Megasphaera micronuciformis F0359</name>
    <dbReference type="NCBI Taxonomy" id="706434"/>
    <lineage>
        <taxon>Bacteria</taxon>
        <taxon>Bacillati</taxon>
        <taxon>Bacillota</taxon>
        <taxon>Negativicutes</taxon>
        <taxon>Veillonellales</taxon>
        <taxon>Veillonellaceae</taxon>
        <taxon>Megasphaera</taxon>
    </lineage>
</organism>
<comment type="caution">
    <text evidence="1">The sequence shown here is derived from an EMBL/GenBank/DDBJ whole genome shotgun (WGS) entry which is preliminary data.</text>
</comment>
<proteinExistence type="predicted"/>
<name>E2ZE64_9FIRM</name>
<keyword evidence="2" id="KW-1185">Reference proteome</keyword>